<dbReference type="Proteomes" id="UP001226720">
    <property type="component" value="Unassembled WGS sequence"/>
</dbReference>
<dbReference type="EMBL" id="JAUSWM010000004">
    <property type="protein sequence ID" value="MDQ0483612.1"/>
    <property type="molecule type" value="Genomic_DNA"/>
</dbReference>
<gene>
    <name evidence="1" type="ORF">QO000_002594</name>
</gene>
<dbReference type="RefSeq" id="WP_301552447.1">
    <property type="nucleotide sequence ID" value="NZ_JAQRMZ010000008.1"/>
</dbReference>
<evidence type="ECO:0008006" key="3">
    <source>
        <dbReference type="Google" id="ProtNLM"/>
    </source>
</evidence>
<keyword evidence="2" id="KW-1185">Reference proteome</keyword>
<organism evidence="1 2">
    <name type="scientific">Guptibacillus hwajinpoensis</name>
    <dbReference type="NCBI Taxonomy" id="208199"/>
    <lineage>
        <taxon>Bacteria</taxon>
        <taxon>Bacillati</taxon>
        <taxon>Bacillota</taxon>
        <taxon>Bacilli</taxon>
        <taxon>Bacillales</taxon>
        <taxon>Guptibacillaceae</taxon>
        <taxon>Guptibacillus</taxon>
    </lineage>
</organism>
<dbReference type="Gene3D" id="1.10.510.10">
    <property type="entry name" value="Transferase(Phosphotransferase) domain 1"/>
    <property type="match status" value="1"/>
</dbReference>
<dbReference type="PANTHER" id="PTHR37171">
    <property type="entry name" value="SERINE/THREONINE-PROTEIN KINASE YRZF-RELATED"/>
    <property type="match status" value="1"/>
</dbReference>
<dbReference type="PANTHER" id="PTHR37171:SF1">
    <property type="entry name" value="SERINE_THREONINE-PROTEIN KINASE YRZF-RELATED"/>
    <property type="match status" value="1"/>
</dbReference>
<dbReference type="InterPro" id="IPR011009">
    <property type="entry name" value="Kinase-like_dom_sf"/>
</dbReference>
<proteinExistence type="predicted"/>
<protein>
    <recommendedName>
        <fullName evidence="3">Serine/threonine protein kinase</fullName>
    </recommendedName>
</protein>
<sequence>MNVIADMVSSIIIEDETVVTKPDELVIVGRGRSAVVFKLPHEDKVLKVFYPAYTHLAAQEASIYHELHNATYYPTLYEVGAGYLVLEYLEGMTLYDCLRQGKIITEEIIKQVDQALDYARQKDLNPSDTHLQNVMLLWNGEVRVIDVVRFRQSTICSHWEDLKSAYYVYYQHSYFPKKYPRWVIETIIRLYRHGFIRIKKRK</sequence>
<dbReference type="GeneID" id="301328094"/>
<reference evidence="1" key="1">
    <citation type="submission" date="2023-07" db="EMBL/GenBank/DDBJ databases">
        <title>Genomic Encyclopedia of Type Strains, Phase IV (KMG-IV): sequencing the most valuable type-strain genomes for metagenomic binning, comparative biology and taxonomic classification.</title>
        <authorList>
            <person name="Goeker M."/>
        </authorList>
    </citation>
    <scope>NUCLEOTIDE SEQUENCE [LARGE SCALE GENOMIC DNA]</scope>
    <source>
        <strain evidence="1">JSM 076093</strain>
    </source>
</reference>
<evidence type="ECO:0000313" key="2">
    <source>
        <dbReference type="Proteomes" id="UP001226720"/>
    </source>
</evidence>
<accession>A0ABU0K662</accession>
<name>A0ABU0K662_9BACL</name>
<dbReference type="InterPro" id="IPR052396">
    <property type="entry name" value="Meiotic_Drive_Suppr_Kinase"/>
</dbReference>
<evidence type="ECO:0000313" key="1">
    <source>
        <dbReference type="EMBL" id="MDQ0483612.1"/>
    </source>
</evidence>
<comment type="caution">
    <text evidence="1">The sequence shown here is derived from an EMBL/GenBank/DDBJ whole genome shotgun (WGS) entry which is preliminary data.</text>
</comment>
<dbReference type="SUPFAM" id="SSF56112">
    <property type="entry name" value="Protein kinase-like (PK-like)"/>
    <property type="match status" value="1"/>
</dbReference>